<dbReference type="InterPro" id="IPR000198">
    <property type="entry name" value="RhoGAP_dom"/>
</dbReference>
<dbReference type="GO" id="GO:0007165">
    <property type="term" value="P:signal transduction"/>
    <property type="evidence" value="ECO:0007669"/>
    <property type="project" value="InterPro"/>
</dbReference>
<dbReference type="InterPro" id="IPR050729">
    <property type="entry name" value="Rho-GAP"/>
</dbReference>
<dbReference type="Gene3D" id="1.10.555.10">
    <property type="entry name" value="Rho GTPase activation protein"/>
    <property type="match status" value="1"/>
</dbReference>
<sequence length="601" mass="65884">MSTSSATEVDEARVDEEWSQQLSECSLLSIPDEIADLVAEGSGADELSSAASNKIRDTRRAREVPDPMLKEVRVAMTVQSGNAEPWQHCPPPASAHRIRRMAAQMLLQRCAQLVCPLVLDILDLDCKGERQSLAARYNTQASNWPWLSEISTAAKLALNRGDYLAFSGATTSRVNVDSPTWWEGKIVPREEFETGNSSCSRTSSLTPCSLAASADGGGGTRSSAAKDRILPRLTACALLEPGKNSGELVQTDSARPADGDAKQEKKSKEQQEKLESSTSHQQQEQQQQTNSSATSSARIWPATWGENNLDYPSVLIYCVSLIESHGAYHEGLYRKSGNGTEVQRLMQKTGAPASWPHRRRQLPLLWGIRIRGQEARTALDSTDSAVEPESPATSNGESPQAVRKNPSDASEEESKTDEADSNPVPMCPYRMAIHNYTNLLKLYFRELPVPLLAEQFSDCPPEIGQLRDCVAQMSPVHLRVAKYLFSHLHRIASHSNATLMTSHNLAIVWAPNLCQHPAIGSSTSGIVEAAKRSQHQANMVACLIDNCDELFLLPRLITPLIIVCWMLSYLCRSGLLVPKLSVRRAIKRDTAGPVAAVPFVV</sequence>
<keyword evidence="1" id="KW-0343">GTPase activation</keyword>
<name>A0A1I8FKX9_9PLAT</name>
<dbReference type="InterPro" id="IPR008936">
    <property type="entry name" value="Rho_GTPase_activation_prot"/>
</dbReference>
<dbReference type="PANTHER" id="PTHR23176">
    <property type="entry name" value="RHO/RAC/CDC GTPASE-ACTIVATING PROTEIN"/>
    <property type="match status" value="1"/>
</dbReference>
<feature type="region of interest" description="Disordered" evidence="2">
    <location>
        <begin position="376"/>
        <end position="424"/>
    </location>
</feature>
<feature type="compositionally biased region" description="Basic and acidic residues" evidence="2">
    <location>
        <begin position="54"/>
        <end position="63"/>
    </location>
</feature>
<evidence type="ECO:0000259" key="3">
    <source>
        <dbReference type="PROSITE" id="PS50238"/>
    </source>
</evidence>
<feature type="region of interest" description="Disordered" evidence="2">
    <location>
        <begin position="244"/>
        <end position="296"/>
    </location>
</feature>
<feature type="compositionally biased region" description="Basic and acidic residues" evidence="2">
    <location>
        <begin position="255"/>
        <end position="275"/>
    </location>
</feature>
<dbReference type="SMART" id="SM00324">
    <property type="entry name" value="RhoGAP"/>
    <property type="match status" value="1"/>
</dbReference>
<proteinExistence type="predicted"/>
<keyword evidence="4" id="KW-1185">Reference proteome</keyword>
<feature type="region of interest" description="Disordered" evidence="2">
    <location>
        <begin position="42"/>
        <end position="63"/>
    </location>
</feature>
<protein>
    <submittedName>
        <fullName evidence="5">Rho-GAP domain-containing protein</fullName>
    </submittedName>
</protein>
<dbReference type="Pfam" id="PF00620">
    <property type="entry name" value="RhoGAP"/>
    <property type="match status" value="1"/>
</dbReference>
<evidence type="ECO:0000313" key="5">
    <source>
        <dbReference type="WBParaSite" id="maker-unitig_37234-snap-gene-0.2-mRNA-1"/>
    </source>
</evidence>
<dbReference type="GO" id="GO:0005096">
    <property type="term" value="F:GTPase activator activity"/>
    <property type="evidence" value="ECO:0007669"/>
    <property type="project" value="UniProtKB-KW"/>
</dbReference>
<dbReference type="GO" id="GO:0005737">
    <property type="term" value="C:cytoplasm"/>
    <property type="evidence" value="ECO:0007669"/>
    <property type="project" value="TreeGrafter"/>
</dbReference>
<evidence type="ECO:0000313" key="4">
    <source>
        <dbReference type="Proteomes" id="UP000095280"/>
    </source>
</evidence>
<dbReference type="PANTHER" id="PTHR23176:SF129">
    <property type="entry name" value="RHO GTPASE ACTIVATING PROTEIN AT 16F, ISOFORM E-RELATED"/>
    <property type="match status" value="1"/>
</dbReference>
<reference evidence="5" key="1">
    <citation type="submission" date="2016-11" db="UniProtKB">
        <authorList>
            <consortium name="WormBaseParasite"/>
        </authorList>
    </citation>
    <scope>IDENTIFICATION</scope>
</reference>
<evidence type="ECO:0000256" key="1">
    <source>
        <dbReference type="ARBA" id="ARBA00022468"/>
    </source>
</evidence>
<dbReference type="CDD" id="cd00159">
    <property type="entry name" value="RhoGAP"/>
    <property type="match status" value="1"/>
</dbReference>
<evidence type="ECO:0000256" key="2">
    <source>
        <dbReference type="SAM" id="MobiDB-lite"/>
    </source>
</evidence>
<dbReference type="WBParaSite" id="maker-unitig_37234-snap-gene-0.2-mRNA-1">
    <property type="protein sequence ID" value="maker-unitig_37234-snap-gene-0.2-mRNA-1"/>
    <property type="gene ID" value="maker-unitig_37234-snap-gene-0.2"/>
</dbReference>
<dbReference type="AlphaFoldDB" id="A0A1I8FKX9"/>
<dbReference type="SUPFAM" id="SSF48350">
    <property type="entry name" value="GTPase activation domain, GAP"/>
    <property type="match status" value="1"/>
</dbReference>
<feature type="compositionally biased region" description="Low complexity" evidence="2">
    <location>
        <begin position="276"/>
        <end position="296"/>
    </location>
</feature>
<accession>A0A1I8FKX9</accession>
<dbReference type="PROSITE" id="PS50238">
    <property type="entry name" value="RHOGAP"/>
    <property type="match status" value="1"/>
</dbReference>
<dbReference type="Proteomes" id="UP000095280">
    <property type="component" value="Unplaced"/>
</dbReference>
<organism evidence="4 5">
    <name type="scientific">Macrostomum lignano</name>
    <dbReference type="NCBI Taxonomy" id="282301"/>
    <lineage>
        <taxon>Eukaryota</taxon>
        <taxon>Metazoa</taxon>
        <taxon>Spiralia</taxon>
        <taxon>Lophotrochozoa</taxon>
        <taxon>Platyhelminthes</taxon>
        <taxon>Rhabditophora</taxon>
        <taxon>Macrostomorpha</taxon>
        <taxon>Macrostomida</taxon>
        <taxon>Macrostomidae</taxon>
        <taxon>Macrostomum</taxon>
    </lineage>
</organism>
<feature type="domain" description="Rho-GAP" evidence="3">
    <location>
        <begin position="291"/>
        <end position="551"/>
    </location>
</feature>